<reference evidence="2" key="1">
    <citation type="journal article" date="2019" name="Int. J. Syst. Evol. Microbiol.">
        <title>The Global Catalogue of Microorganisms (GCM) 10K type strain sequencing project: providing services to taxonomists for standard genome sequencing and annotation.</title>
        <authorList>
            <consortium name="The Broad Institute Genomics Platform"/>
            <consortium name="The Broad Institute Genome Sequencing Center for Infectious Disease"/>
            <person name="Wu L."/>
            <person name="Ma J."/>
        </authorList>
    </citation>
    <scope>NUCLEOTIDE SEQUENCE [LARGE SCALE GENOMIC DNA]</scope>
    <source>
        <strain evidence="2">CECT 8979</strain>
    </source>
</reference>
<proteinExistence type="predicted"/>
<dbReference type="RefSeq" id="WP_386096239.1">
    <property type="nucleotide sequence ID" value="NZ_JBHSAT010000004.1"/>
</dbReference>
<dbReference type="Proteomes" id="UP001595812">
    <property type="component" value="Unassembled WGS sequence"/>
</dbReference>
<dbReference type="EMBL" id="JBHSAT010000004">
    <property type="protein sequence ID" value="MFC3875855.1"/>
    <property type="molecule type" value="Genomic_DNA"/>
</dbReference>
<name>A0ABV8AE24_9FLAO</name>
<sequence length="185" mass="20237">MKNIIKLLFITLSINISSAQFVKEKAIKASIGYGQSAPYEDIDVTGSGFYAQGELVLTVTSWIDFRPYAGVLFTKPDEQENPEIDPSFKSTANAFMTGVKTRLRAPVPWVAPYFEFGAGLSVGSFETITANVNIDKSGVLFHVPISIGLEIGRNHNFDFGITFNYHNAAQQFSGATLIGLTFPID</sequence>
<organism evidence="1 2">
    <name type="scientific">Winogradskyella maritima</name>
    <dbReference type="NCBI Taxonomy" id="1517766"/>
    <lineage>
        <taxon>Bacteria</taxon>
        <taxon>Pseudomonadati</taxon>
        <taxon>Bacteroidota</taxon>
        <taxon>Flavobacteriia</taxon>
        <taxon>Flavobacteriales</taxon>
        <taxon>Flavobacteriaceae</taxon>
        <taxon>Winogradskyella</taxon>
    </lineage>
</organism>
<gene>
    <name evidence="1" type="ORF">ACFOSX_01310</name>
</gene>
<evidence type="ECO:0000313" key="2">
    <source>
        <dbReference type="Proteomes" id="UP001595812"/>
    </source>
</evidence>
<evidence type="ECO:0000313" key="1">
    <source>
        <dbReference type="EMBL" id="MFC3875855.1"/>
    </source>
</evidence>
<protein>
    <recommendedName>
        <fullName evidence="3">Outer membrane protein beta-barrel domain-containing protein</fullName>
    </recommendedName>
</protein>
<keyword evidence="2" id="KW-1185">Reference proteome</keyword>
<accession>A0ABV8AE24</accession>
<comment type="caution">
    <text evidence="1">The sequence shown here is derived from an EMBL/GenBank/DDBJ whole genome shotgun (WGS) entry which is preliminary data.</text>
</comment>
<evidence type="ECO:0008006" key="3">
    <source>
        <dbReference type="Google" id="ProtNLM"/>
    </source>
</evidence>